<dbReference type="PANTHER" id="PTHR10668">
    <property type="entry name" value="PHYTOENE DEHYDROGENASE"/>
    <property type="match status" value="1"/>
</dbReference>
<proteinExistence type="predicted"/>
<comment type="subunit">
    <text evidence="2">Interacts with COX5B; this interaction may contribute to localize PYROXD2 to the inner face of the inner mitochondrial membrane.</text>
</comment>
<evidence type="ECO:0000256" key="3">
    <source>
        <dbReference type="ARBA" id="ARBA00040298"/>
    </source>
</evidence>
<dbReference type="Gene3D" id="3.50.50.60">
    <property type="entry name" value="FAD/NAD(P)-binding domain"/>
    <property type="match status" value="2"/>
</dbReference>
<evidence type="ECO:0000256" key="2">
    <source>
        <dbReference type="ARBA" id="ARBA00038825"/>
    </source>
</evidence>
<dbReference type="Pfam" id="PF01593">
    <property type="entry name" value="Amino_oxidase"/>
    <property type="match status" value="1"/>
</dbReference>
<dbReference type="InterPro" id="IPR036188">
    <property type="entry name" value="FAD/NAD-bd_sf"/>
</dbReference>
<dbReference type="Proteomes" id="UP000006377">
    <property type="component" value="Chromosome"/>
</dbReference>
<dbReference type="HOGENOM" id="CLU_019327_0_1_5"/>
<dbReference type="KEGG" id="pla:Plav_0948"/>
<evidence type="ECO:0000259" key="4">
    <source>
        <dbReference type="Pfam" id="PF01593"/>
    </source>
</evidence>
<name>A7HRN8_PARL1</name>
<evidence type="ECO:0000256" key="1">
    <source>
        <dbReference type="ARBA" id="ARBA00037217"/>
    </source>
</evidence>
<organism evidence="5 6">
    <name type="scientific">Parvibaculum lavamentivorans (strain DS-1 / DSM 13023 / NCIMB 13966)</name>
    <dbReference type="NCBI Taxonomy" id="402881"/>
    <lineage>
        <taxon>Bacteria</taxon>
        <taxon>Pseudomonadati</taxon>
        <taxon>Pseudomonadota</taxon>
        <taxon>Alphaproteobacteria</taxon>
        <taxon>Hyphomicrobiales</taxon>
        <taxon>Parvibaculaceae</taxon>
        <taxon>Parvibaculum</taxon>
    </lineage>
</organism>
<dbReference type="STRING" id="402881.Plav_0948"/>
<dbReference type="eggNOG" id="COG1233">
    <property type="taxonomic scope" value="Bacteria"/>
</dbReference>
<feature type="domain" description="Amine oxidase" evidence="4">
    <location>
        <begin position="19"/>
        <end position="504"/>
    </location>
</feature>
<dbReference type="PANTHER" id="PTHR10668:SF103">
    <property type="entry name" value="PYRIDINE NUCLEOTIDE-DISULFIDE OXIDOREDUCTASE DOMAIN-CONTAINING PROTEIN 2"/>
    <property type="match status" value="1"/>
</dbReference>
<dbReference type="AlphaFoldDB" id="A7HRN8"/>
<comment type="function">
    <text evidence="1">Probable oxidoreductase that may play a role as regulator of mitochondrial function.</text>
</comment>
<reference evidence="5 6" key="1">
    <citation type="journal article" date="2011" name="Stand. Genomic Sci.">
        <title>Complete genome sequence of Parvibaculum lavamentivorans type strain (DS-1(T)).</title>
        <authorList>
            <person name="Schleheck D."/>
            <person name="Weiss M."/>
            <person name="Pitluck S."/>
            <person name="Bruce D."/>
            <person name="Land M.L."/>
            <person name="Han S."/>
            <person name="Saunders E."/>
            <person name="Tapia R."/>
            <person name="Detter C."/>
            <person name="Brettin T."/>
            <person name="Han J."/>
            <person name="Woyke T."/>
            <person name="Goodwin L."/>
            <person name="Pennacchio L."/>
            <person name="Nolan M."/>
            <person name="Cook A.M."/>
            <person name="Kjelleberg S."/>
            <person name="Thomas T."/>
        </authorList>
    </citation>
    <scope>NUCLEOTIDE SEQUENCE [LARGE SCALE GENOMIC DNA]</scope>
    <source>
        <strain evidence="6">DS-1 / DSM 13023 / NCIMB 13966</strain>
    </source>
</reference>
<evidence type="ECO:0000313" key="6">
    <source>
        <dbReference type="Proteomes" id="UP000006377"/>
    </source>
</evidence>
<dbReference type="RefSeq" id="WP_012109825.1">
    <property type="nucleotide sequence ID" value="NC_009719.1"/>
</dbReference>
<gene>
    <name evidence="5" type="ordered locus">Plav_0948</name>
</gene>
<accession>A7HRN8</accession>
<dbReference type="EMBL" id="CP000774">
    <property type="protein sequence ID" value="ABS62571.1"/>
    <property type="molecule type" value="Genomic_DNA"/>
</dbReference>
<dbReference type="SUPFAM" id="SSF51905">
    <property type="entry name" value="FAD/NAD(P)-binding domain"/>
    <property type="match status" value="1"/>
</dbReference>
<evidence type="ECO:0000313" key="5">
    <source>
        <dbReference type="EMBL" id="ABS62571.1"/>
    </source>
</evidence>
<protein>
    <recommendedName>
        <fullName evidence="3">Pyridine nucleotide-disulfide oxidoreductase domain-containing protein 2</fullName>
    </recommendedName>
</protein>
<dbReference type="InterPro" id="IPR002937">
    <property type="entry name" value="Amino_oxidase"/>
</dbReference>
<keyword evidence="6" id="KW-1185">Reference proteome</keyword>
<dbReference type="GO" id="GO:0016491">
    <property type="term" value="F:oxidoreductase activity"/>
    <property type="evidence" value="ECO:0007669"/>
    <property type="project" value="InterPro"/>
</dbReference>
<dbReference type="OrthoDB" id="9774675at2"/>
<sequence>MAWGGKKYDAIVIGGGHNGLVAAAYLGRAHRRVLVVEARDHLGGAATTGEISPGYHASSVAHLLEAFPRRIERELKLGRHGLRYAARDVPTIALDRDGRHLLLPRSRKEFAAFSARLPKDAAAYRAYLARLQAFAALLAPLFAERPPKSGDAEALQRLLRRIVWRAELSGGRTMRRLMRMLPESIGDLLDADFESPLLKGVLAFDATLGGGEGPYAPGTAFRAICREAMRMQGQGARLPVGGMGAVVDALAAAVSAQRGEIRVGARVARIIIEDGAVAGVELEDGSAIRAPLVVSSAGPRATMLDLLGAPRLETGPVTQLRSPVPRGAVAKVNLALEGRPEFTGLAPELYGARLIVSPSLEELDHASAVFRQGGFASDPVMEIIVPSIADATLAPQGHHVVSILVHYTPYEIEQGWQSRREVFVQRVVRALEHYAPGIGDIMVAGEILTPPDIENKYGLAGGDWHQGDIRLDRLFGFRPAASFGRYGTSVPGLYLCGAGSHPGGGVTGLPGLLAVETIIEEMPAGKTRQRNEEEPA</sequence>